<dbReference type="AlphaFoldDB" id="A0A1E4TJ10"/>
<evidence type="ECO:0000256" key="1">
    <source>
        <dbReference type="SAM" id="Phobius"/>
    </source>
</evidence>
<keyword evidence="1" id="KW-0472">Membrane</keyword>
<organism evidence="2 3">
    <name type="scientific">Tortispora caseinolytica NRRL Y-17796</name>
    <dbReference type="NCBI Taxonomy" id="767744"/>
    <lineage>
        <taxon>Eukaryota</taxon>
        <taxon>Fungi</taxon>
        <taxon>Dikarya</taxon>
        <taxon>Ascomycota</taxon>
        <taxon>Saccharomycotina</taxon>
        <taxon>Trigonopsidomycetes</taxon>
        <taxon>Trigonopsidales</taxon>
        <taxon>Trigonopsidaceae</taxon>
        <taxon>Tortispora</taxon>
    </lineage>
</organism>
<feature type="transmembrane region" description="Helical" evidence="1">
    <location>
        <begin position="53"/>
        <end position="77"/>
    </location>
</feature>
<evidence type="ECO:0000313" key="3">
    <source>
        <dbReference type="Proteomes" id="UP000095023"/>
    </source>
</evidence>
<dbReference type="OrthoDB" id="2103474at2759"/>
<dbReference type="InterPro" id="IPR025187">
    <property type="entry name" value="DUF4112"/>
</dbReference>
<proteinExistence type="predicted"/>
<reference evidence="3" key="1">
    <citation type="submission" date="2016-02" db="EMBL/GenBank/DDBJ databases">
        <title>Comparative genomics of biotechnologically important yeasts.</title>
        <authorList>
            <consortium name="DOE Joint Genome Institute"/>
            <person name="Riley R."/>
            <person name="Haridas S."/>
            <person name="Wolfe K.H."/>
            <person name="Lopes M.R."/>
            <person name="Hittinger C.T."/>
            <person name="Goker M."/>
            <person name="Salamov A."/>
            <person name="Wisecaver J."/>
            <person name="Long T.M."/>
            <person name="Aerts A.L."/>
            <person name="Barry K."/>
            <person name="Choi C."/>
            <person name="Clum A."/>
            <person name="Coughlan A.Y."/>
            <person name="Deshpande S."/>
            <person name="Douglass A.P."/>
            <person name="Hanson S.J."/>
            <person name="Klenk H.-P."/>
            <person name="Labutti K."/>
            <person name="Lapidus A."/>
            <person name="Lindquist E."/>
            <person name="Lipzen A."/>
            <person name="Meier-Kolthoff J.P."/>
            <person name="Ohm R.A."/>
            <person name="Otillar R.P."/>
            <person name="Pangilinan J."/>
            <person name="Peng Y."/>
            <person name="Rokas A."/>
            <person name="Rosa C.A."/>
            <person name="Scheuner C."/>
            <person name="Sibirny A.A."/>
            <person name="Slot J.C."/>
            <person name="Stielow J.B."/>
            <person name="Sun H."/>
            <person name="Kurtzman C.P."/>
            <person name="Blackwell M."/>
            <person name="Jeffries T.W."/>
            <person name="Grigoriev I.V."/>
        </authorList>
    </citation>
    <scope>NUCLEOTIDE SEQUENCE [LARGE SCALE GENOMIC DNA]</scope>
    <source>
        <strain evidence="3">NRRL Y-17796</strain>
    </source>
</reference>
<evidence type="ECO:0000313" key="2">
    <source>
        <dbReference type="EMBL" id="ODV91731.1"/>
    </source>
</evidence>
<keyword evidence="1" id="KW-0812">Transmembrane</keyword>
<protein>
    <submittedName>
        <fullName evidence="2">Uncharacterized protein</fullName>
    </submittedName>
</protein>
<accession>A0A1E4TJ10</accession>
<dbReference type="PANTHER" id="PTHR35519">
    <property type="entry name" value="MEMBRANE PROTEINS"/>
    <property type="match status" value="1"/>
</dbReference>
<dbReference type="EMBL" id="KV453841">
    <property type="protein sequence ID" value="ODV91731.1"/>
    <property type="molecule type" value="Genomic_DNA"/>
</dbReference>
<dbReference type="PANTHER" id="PTHR35519:SF2">
    <property type="entry name" value="PH DOMAIN PROTEIN"/>
    <property type="match status" value="1"/>
</dbReference>
<gene>
    <name evidence="2" type="ORF">CANCADRAFT_30066</name>
</gene>
<dbReference type="Proteomes" id="UP000095023">
    <property type="component" value="Unassembled WGS sequence"/>
</dbReference>
<keyword evidence="3" id="KW-1185">Reference proteome</keyword>
<sequence>MGFNLGCGRFGWTALIGILPVVGDIINAWLSWKFIMLCEKVNGGLPADVKSKMVANVLVDIGLGLIPLLGTIFSAVYKCNSRNCLILEKHLLRRVAHLQPGVKVPNQAETQKLH</sequence>
<name>A0A1E4TJ10_9ASCO</name>
<keyword evidence="1" id="KW-1133">Transmembrane helix</keyword>
<dbReference type="Pfam" id="PF13430">
    <property type="entry name" value="DUF4112"/>
    <property type="match status" value="1"/>
</dbReference>
<feature type="transmembrane region" description="Helical" evidence="1">
    <location>
        <begin position="12"/>
        <end position="32"/>
    </location>
</feature>